<evidence type="ECO:0000256" key="1">
    <source>
        <dbReference type="ARBA" id="ARBA00022801"/>
    </source>
</evidence>
<dbReference type="GO" id="GO:0008422">
    <property type="term" value="F:beta-glucosidase activity"/>
    <property type="evidence" value="ECO:0007669"/>
    <property type="project" value="TreeGrafter"/>
</dbReference>
<dbReference type="SUPFAM" id="SSF51445">
    <property type="entry name" value="(Trans)glycosidases"/>
    <property type="match status" value="1"/>
</dbReference>
<dbReference type="InterPro" id="IPR017853">
    <property type="entry name" value="GH"/>
</dbReference>
<keyword evidence="3" id="KW-0472">Membrane</keyword>
<dbReference type="InterPro" id="IPR050386">
    <property type="entry name" value="Glycosyl_hydrolase_5"/>
</dbReference>
<dbReference type="GO" id="GO:0009986">
    <property type="term" value="C:cell surface"/>
    <property type="evidence" value="ECO:0007669"/>
    <property type="project" value="TreeGrafter"/>
</dbReference>
<reference evidence="4" key="1">
    <citation type="submission" date="2020-06" db="EMBL/GenBank/DDBJ databases">
        <authorList>
            <consortium name="Plant Systems Biology data submission"/>
        </authorList>
    </citation>
    <scope>NUCLEOTIDE SEQUENCE</scope>
    <source>
        <strain evidence="4">D6</strain>
    </source>
</reference>
<dbReference type="AlphaFoldDB" id="A0A9N8EIX4"/>
<feature type="transmembrane region" description="Helical" evidence="3">
    <location>
        <begin position="48"/>
        <end position="66"/>
    </location>
</feature>
<accession>A0A9N8EIX4</accession>
<dbReference type="GO" id="GO:0009251">
    <property type="term" value="P:glucan catabolic process"/>
    <property type="evidence" value="ECO:0007669"/>
    <property type="project" value="TreeGrafter"/>
</dbReference>
<comment type="caution">
    <text evidence="4">The sequence shown here is derived from an EMBL/GenBank/DDBJ whole genome shotgun (WGS) entry which is preliminary data.</text>
</comment>
<evidence type="ECO:0000256" key="3">
    <source>
        <dbReference type="SAM" id="Phobius"/>
    </source>
</evidence>
<keyword evidence="3" id="KW-0812">Transmembrane</keyword>
<dbReference type="Gene3D" id="3.20.20.80">
    <property type="entry name" value="Glycosidases"/>
    <property type="match status" value="1"/>
</dbReference>
<dbReference type="OrthoDB" id="62120at2759"/>
<protein>
    <recommendedName>
        <fullName evidence="6">Glycoside hydrolase family 5 domain-containing protein</fullName>
    </recommendedName>
</protein>
<sequence length="631" mass="70441">MTTNTSSPYKYSSIDRLWKDDTSTTGTGDHQTPLSALKPQQSNFSRKNLMIASIAVLGALTLLAAMDTLHQTTTTSPPIMAMKHHYNRQTTSQSTTAVAMPSGVNVGSWLSLEDYFFAGQDGAVETATPDTMSSAICLPPLYTGRQSNAPKSWHSETDLLTSLIDTVGVARAIKIFHAHRTSFIVESDIAQLARLGVQHIRVPLSWCFTNADPSRIDLTNTSRAYQQELLDQFTCPDPFYQDQQQVRWPAIPKSVLTQFLRHCGTYGLTASLDLHTYPGATSPGTFSGMWPRPPRFWYHDQPEHMDTDLGRRLFREFVAWVEDLATTDPLAFDGILAISPMNEPAHLAGVFRHSERDYLPPLAPSMAAEYRHDVLKDSVPDGPHLRVFRWIDDAIQVFRESSLPKAGKELHVNVHESALSAEVLSDPHDDKDMGGRHPSATNLIAAWWSHVTSHKERQSWAVLDMHHYHAWEPACMGTSDGPPLGNYTCSNVDARVDALARCTSWADVFREAVDTHCGKDAKLMSGEFSTSTHHKVLHACNDVDTLRASYDAQLEASQRANVKLYYWSYRMPFGGAFRSAWSFSHLMYRFGVNPHPDESLFPCGDQTAHHPNEVTDDFFAGISTQESSSTR</sequence>
<keyword evidence="3" id="KW-1133">Transmembrane helix</keyword>
<dbReference type="EMBL" id="CAICTM010001026">
    <property type="protein sequence ID" value="CAB9519589.1"/>
    <property type="molecule type" value="Genomic_DNA"/>
</dbReference>
<keyword evidence="5" id="KW-1185">Reference proteome</keyword>
<keyword evidence="1" id="KW-0378">Hydrolase</keyword>
<dbReference type="PANTHER" id="PTHR31297">
    <property type="entry name" value="GLUCAN ENDO-1,6-BETA-GLUCOSIDASE B"/>
    <property type="match status" value="1"/>
</dbReference>
<evidence type="ECO:0000313" key="5">
    <source>
        <dbReference type="Proteomes" id="UP001153069"/>
    </source>
</evidence>
<evidence type="ECO:0000313" key="4">
    <source>
        <dbReference type="EMBL" id="CAB9519589.1"/>
    </source>
</evidence>
<organism evidence="4 5">
    <name type="scientific">Seminavis robusta</name>
    <dbReference type="NCBI Taxonomy" id="568900"/>
    <lineage>
        <taxon>Eukaryota</taxon>
        <taxon>Sar</taxon>
        <taxon>Stramenopiles</taxon>
        <taxon>Ochrophyta</taxon>
        <taxon>Bacillariophyta</taxon>
        <taxon>Bacillariophyceae</taxon>
        <taxon>Bacillariophycidae</taxon>
        <taxon>Naviculales</taxon>
        <taxon>Naviculaceae</taxon>
        <taxon>Seminavis</taxon>
    </lineage>
</organism>
<gene>
    <name evidence="4" type="ORF">SEMRO_1028_G233200.2</name>
</gene>
<dbReference type="Proteomes" id="UP001153069">
    <property type="component" value="Unassembled WGS sequence"/>
</dbReference>
<dbReference type="PANTHER" id="PTHR31297:SF38">
    <property type="entry name" value="X8 DOMAIN-CONTAINING PROTEIN"/>
    <property type="match status" value="1"/>
</dbReference>
<evidence type="ECO:0008006" key="6">
    <source>
        <dbReference type="Google" id="ProtNLM"/>
    </source>
</evidence>
<name>A0A9N8EIX4_9STRA</name>
<dbReference type="GO" id="GO:0005576">
    <property type="term" value="C:extracellular region"/>
    <property type="evidence" value="ECO:0007669"/>
    <property type="project" value="TreeGrafter"/>
</dbReference>
<proteinExistence type="predicted"/>
<keyword evidence="2" id="KW-0326">Glycosidase</keyword>
<evidence type="ECO:0000256" key="2">
    <source>
        <dbReference type="ARBA" id="ARBA00023295"/>
    </source>
</evidence>